<reference evidence="3 4" key="1">
    <citation type="journal article" date="2021" name="Commun. Biol.">
        <title>The genome of Shorea leprosula (Dipterocarpaceae) highlights the ecological relevance of drought in aseasonal tropical rainforests.</title>
        <authorList>
            <person name="Ng K.K.S."/>
            <person name="Kobayashi M.J."/>
            <person name="Fawcett J.A."/>
            <person name="Hatakeyama M."/>
            <person name="Paape T."/>
            <person name="Ng C.H."/>
            <person name="Ang C.C."/>
            <person name="Tnah L.H."/>
            <person name="Lee C.T."/>
            <person name="Nishiyama T."/>
            <person name="Sese J."/>
            <person name="O'Brien M.J."/>
            <person name="Copetti D."/>
            <person name="Mohd Noor M.I."/>
            <person name="Ong R.C."/>
            <person name="Putra M."/>
            <person name="Sireger I.Z."/>
            <person name="Indrioko S."/>
            <person name="Kosugi Y."/>
            <person name="Izuno A."/>
            <person name="Isagi Y."/>
            <person name="Lee S.L."/>
            <person name="Shimizu K.K."/>
        </authorList>
    </citation>
    <scope>NUCLEOTIDE SEQUENCE [LARGE SCALE GENOMIC DNA]</scope>
    <source>
        <strain evidence="3">214</strain>
    </source>
</reference>
<organism evidence="3 4">
    <name type="scientific">Rubroshorea leprosula</name>
    <dbReference type="NCBI Taxonomy" id="152421"/>
    <lineage>
        <taxon>Eukaryota</taxon>
        <taxon>Viridiplantae</taxon>
        <taxon>Streptophyta</taxon>
        <taxon>Embryophyta</taxon>
        <taxon>Tracheophyta</taxon>
        <taxon>Spermatophyta</taxon>
        <taxon>Magnoliopsida</taxon>
        <taxon>eudicotyledons</taxon>
        <taxon>Gunneridae</taxon>
        <taxon>Pentapetalae</taxon>
        <taxon>rosids</taxon>
        <taxon>malvids</taxon>
        <taxon>Malvales</taxon>
        <taxon>Dipterocarpaceae</taxon>
        <taxon>Rubroshorea</taxon>
    </lineage>
</organism>
<feature type="transmembrane region" description="Helical" evidence="2">
    <location>
        <begin position="27"/>
        <end position="44"/>
    </location>
</feature>
<dbReference type="Proteomes" id="UP001054252">
    <property type="component" value="Unassembled WGS sequence"/>
</dbReference>
<comment type="caution">
    <text evidence="3">The sequence shown here is derived from an EMBL/GenBank/DDBJ whole genome shotgun (WGS) entry which is preliminary data.</text>
</comment>
<feature type="compositionally biased region" description="Low complexity" evidence="1">
    <location>
        <begin position="87"/>
        <end position="98"/>
    </location>
</feature>
<dbReference type="EMBL" id="BPVZ01000816">
    <property type="protein sequence ID" value="GKV52702.1"/>
    <property type="molecule type" value="Genomic_DNA"/>
</dbReference>
<dbReference type="AlphaFoldDB" id="A0AAV5MT02"/>
<protein>
    <submittedName>
        <fullName evidence="3">Uncharacterized protein</fullName>
    </submittedName>
</protein>
<feature type="transmembrane region" description="Helical" evidence="2">
    <location>
        <begin position="49"/>
        <end position="70"/>
    </location>
</feature>
<name>A0AAV5MT02_9ROSI</name>
<keyword evidence="2" id="KW-0812">Transmembrane</keyword>
<sequence length="119" mass="12694">MLRVGFLQLTQQQPSNYFPLSTQPSPFFLSLSLSFPISLLFSILTKSIFLLTSILILIICNLIFLLTTSIPSNPPPTDLLSPPPPCSAVSPASSKSASGFDASARFDSGFDASLSSVLP</sequence>
<evidence type="ECO:0000256" key="2">
    <source>
        <dbReference type="SAM" id="Phobius"/>
    </source>
</evidence>
<evidence type="ECO:0000313" key="4">
    <source>
        <dbReference type="Proteomes" id="UP001054252"/>
    </source>
</evidence>
<proteinExistence type="predicted"/>
<feature type="region of interest" description="Disordered" evidence="1">
    <location>
        <begin position="76"/>
        <end position="99"/>
    </location>
</feature>
<keyword evidence="2" id="KW-0472">Membrane</keyword>
<evidence type="ECO:0000256" key="1">
    <source>
        <dbReference type="SAM" id="MobiDB-lite"/>
    </source>
</evidence>
<keyword evidence="2" id="KW-1133">Transmembrane helix</keyword>
<gene>
    <name evidence="3" type="ORF">SLEP1_g59273</name>
</gene>
<accession>A0AAV5MT02</accession>
<keyword evidence="4" id="KW-1185">Reference proteome</keyword>
<evidence type="ECO:0000313" key="3">
    <source>
        <dbReference type="EMBL" id="GKV52702.1"/>
    </source>
</evidence>
<feature type="compositionally biased region" description="Pro residues" evidence="1">
    <location>
        <begin position="76"/>
        <end position="86"/>
    </location>
</feature>